<dbReference type="PANTHER" id="PTHR19241">
    <property type="entry name" value="ATP-BINDING CASSETTE TRANSPORTER"/>
    <property type="match status" value="1"/>
</dbReference>
<reference evidence="13" key="1">
    <citation type="submission" date="2020-01" db="EMBL/GenBank/DDBJ databases">
        <title>Development of genomics and gene disruption for Polysphondylium violaceum indicates a role for the polyketide synthase stlB in stalk morphogenesis.</title>
        <authorList>
            <person name="Narita B."/>
            <person name="Kawabe Y."/>
            <person name="Kin K."/>
            <person name="Saito T."/>
            <person name="Gibbs R."/>
            <person name="Kuspa A."/>
            <person name="Muzny D."/>
            <person name="Queller D."/>
            <person name="Richards S."/>
            <person name="Strassman J."/>
            <person name="Sucgang R."/>
            <person name="Worley K."/>
            <person name="Schaap P."/>
        </authorList>
    </citation>
    <scope>NUCLEOTIDE SEQUENCE</scope>
    <source>
        <strain evidence="13">QSvi11</strain>
    </source>
</reference>
<comment type="caution">
    <text evidence="13">The sequence shown here is derived from an EMBL/GenBank/DDBJ whole genome shotgun (WGS) entry which is preliminary data.</text>
</comment>
<feature type="transmembrane region" description="Helical" evidence="11">
    <location>
        <begin position="1194"/>
        <end position="1215"/>
    </location>
</feature>
<feature type="transmembrane region" description="Helical" evidence="11">
    <location>
        <begin position="1156"/>
        <end position="1182"/>
    </location>
</feature>
<organism evidence="13 14">
    <name type="scientific">Polysphondylium violaceum</name>
    <dbReference type="NCBI Taxonomy" id="133409"/>
    <lineage>
        <taxon>Eukaryota</taxon>
        <taxon>Amoebozoa</taxon>
        <taxon>Evosea</taxon>
        <taxon>Eumycetozoa</taxon>
        <taxon>Dictyostelia</taxon>
        <taxon>Dictyosteliales</taxon>
        <taxon>Dictyosteliaceae</taxon>
        <taxon>Polysphondylium</taxon>
    </lineage>
</organism>
<dbReference type="PROSITE" id="PS50893">
    <property type="entry name" value="ABC_TRANSPORTER_2"/>
    <property type="match status" value="2"/>
</dbReference>
<dbReference type="InterPro" id="IPR013525">
    <property type="entry name" value="ABC2_TM"/>
</dbReference>
<keyword evidence="6" id="KW-0547">Nucleotide-binding</keyword>
<dbReference type="GO" id="GO:0016887">
    <property type="term" value="F:ATP hydrolysis activity"/>
    <property type="evidence" value="ECO:0007669"/>
    <property type="project" value="InterPro"/>
</dbReference>
<dbReference type="OrthoDB" id="66620at2759"/>
<comment type="similarity">
    <text evidence="2">Belongs to the ABC transporter superfamily. ABCG family. PDR (TC 3.A.1.205) subfamily.</text>
</comment>
<dbReference type="InterPro" id="IPR017871">
    <property type="entry name" value="ABC_transporter-like_CS"/>
</dbReference>
<feature type="region of interest" description="Disordered" evidence="10">
    <location>
        <begin position="69"/>
        <end position="106"/>
    </location>
</feature>
<feature type="transmembrane region" description="Helical" evidence="11">
    <location>
        <begin position="716"/>
        <end position="739"/>
    </location>
</feature>
<dbReference type="GO" id="GO:0016020">
    <property type="term" value="C:membrane"/>
    <property type="evidence" value="ECO:0007669"/>
    <property type="project" value="UniProtKB-SubCell"/>
</dbReference>
<sequence>MENNETPIEMEEIPIGELNITQDEDLQSNTSSSQNFNDSFSSLQNVYTLPTPVIDYNQALAHNTVAQPYRPPTLAESHNNNNNNNIDEASAHNKASIGNPDKIRKSIGTPSQMNLLKRYDSSAYGKDSLFVTARNLSVCVGSKNPSKQKNILTDLNFFLRPGSMVLLLGTPGCGKTTLMNALSLMTRNEEVSGRLLFNGAKGDQNTHHRHVSYVIQEDHHMAPLTVRETLKFSADLQMSEGSTEFLKNQRVDETLDFLDLTRVKDTVVGNGFIRGVSGGQKKRVTIGVELIKNSNLYLMDEPTTGLDSAISLELIKKIKDRVINDKVSCLVSLLQPGVEITQLFDYLMILNQGQMAYFGPMDQAIGYFEDLGFNLPNHHNPAEFFQEIVDEPELYCNEGRQPPLKGIDEFAEAYRKSSISKQINLYIDNNIPDPEEFTDFSLQNPYTTSLGYQTLLATKRGLKMEFSNLIAIRMRIMKSIVMGLILGSLFWKLEYNQTDGANKSGLVFFSLLTVLFGGFGAIGQFFGEREVFYFQRDWKYLNTFSYFLSMFIADIPMSLLETILFSVILYWMCALKATAEAFIYFFLMLLVGDFMAKSMMRMVSSFSPSSAIASALGPVTLSPFVLNAGFMLHKPQIPGWWVWVYWISPVHYGFEGLMNNEHHNSVYTCDPSEMVPPAFLPNFNATYPLGFEGNQVCPIRDGDQFLTALGFTTSDWFKWIDLLIVAGFTILFLAIQYVCMRFLHFRQFRSDKNVGGKKEKVKEHRVEVIKKEVEQPSLGCYIQWKNLVYEVDAKKDGKKKRLRLLNEINGYVKPGMLLALMGPSGAGKSTLLDVLAARKTGGHTYGEILINGQPRTKYFTRIAAYVEQFDVLPPTQTVREALQFSAKTRLPESMSDQAKMEFVESILETLNLVKIANQQIGQGDTGLSLSQRKRVNIGIELASDPQLLFLDEPTSGLDSSAALKVMELIKKIASSGRSVICTIHQPSTSIFKKFDHLLLLKRGGETVFFGPTGELSSTVLGYFDERGFPCDPFKNPADFILDVIDENARVKNDQGEMVPFDAVQTFKDSNFNRDLVEKVTIGIMPIGTPVRVFHNKYSSSIWTQFRELFKRCWYGQTRRMSNIRTRIMRSLALGIVLGTMFLRLDYEQVDITSRISLLFFSLMFGGMAGLSVIPIIAVERGVFYREQSSGMYRVWIYLLAFIITDIPFIFASSLTYDLAMYFLSNLNLGVNGWPFFYHVIITFVVYLNFSLLTTCLAVVLPTDELAFTFTGVLLSISSLFAGFIIPPDSIPRGWKWLYYIDSISYPLKSYIITELKDLDFHCTNNEGAVPVPIPSKNETLFFCPTTHGSQTIQRLKLEEDYQYINLAIMAGFTGFFIIIGYLSLRFIRHQNK</sequence>
<dbReference type="Proteomes" id="UP000695562">
    <property type="component" value="Unassembled WGS sequence"/>
</dbReference>
<feature type="transmembrane region" description="Helical" evidence="11">
    <location>
        <begin position="1363"/>
        <end position="1384"/>
    </location>
</feature>
<protein>
    <recommendedName>
        <fullName evidence="12">ABC transporter domain-containing protein</fullName>
    </recommendedName>
</protein>
<dbReference type="PROSITE" id="PS00211">
    <property type="entry name" value="ABC_TRANSPORTER_1"/>
    <property type="match status" value="1"/>
</dbReference>
<evidence type="ECO:0000256" key="11">
    <source>
        <dbReference type="SAM" id="Phobius"/>
    </source>
</evidence>
<feature type="transmembrane region" description="Helical" evidence="11">
    <location>
        <begin position="637"/>
        <end position="654"/>
    </location>
</feature>
<dbReference type="Pfam" id="PF01061">
    <property type="entry name" value="ABC2_membrane"/>
    <property type="match status" value="2"/>
</dbReference>
<accession>A0A8J4PR12</accession>
<name>A0A8J4PR12_9MYCE</name>
<feature type="transmembrane region" description="Helical" evidence="11">
    <location>
        <begin position="476"/>
        <end position="493"/>
    </location>
</feature>
<evidence type="ECO:0000256" key="9">
    <source>
        <dbReference type="ARBA" id="ARBA00023136"/>
    </source>
</evidence>
<feature type="transmembrane region" description="Helical" evidence="11">
    <location>
        <begin position="612"/>
        <end position="630"/>
    </location>
</feature>
<keyword evidence="5" id="KW-0677">Repeat</keyword>
<dbReference type="InterPro" id="IPR003439">
    <property type="entry name" value="ABC_transporter-like_ATP-bd"/>
</dbReference>
<dbReference type="SUPFAM" id="SSF52540">
    <property type="entry name" value="P-loop containing nucleoside triphosphate hydrolases"/>
    <property type="match status" value="2"/>
</dbReference>
<evidence type="ECO:0000256" key="2">
    <source>
        <dbReference type="ARBA" id="ARBA00006012"/>
    </source>
</evidence>
<gene>
    <name evidence="13" type="ORF">CYY_007270</name>
</gene>
<dbReference type="EMBL" id="AJWJ01000378">
    <property type="protein sequence ID" value="KAF2071406.1"/>
    <property type="molecule type" value="Genomic_DNA"/>
</dbReference>
<keyword evidence="8 11" id="KW-1133">Transmembrane helix</keyword>
<evidence type="ECO:0000313" key="14">
    <source>
        <dbReference type="Proteomes" id="UP000695562"/>
    </source>
</evidence>
<dbReference type="Pfam" id="PF00005">
    <property type="entry name" value="ABC_tran"/>
    <property type="match status" value="2"/>
</dbReference>
<feature type="transmembrane region" description="Helical" evidence="11">
    <location>
        <begin position="505"/>
        <end position="526"/>
    </location>
</feature>
<feature type="domain" description="ABC transporter" evidence="12">
    <location>
        <begin position="131"/>
        <end position="377"/>
    </location>
</feature>
<dbReference type="InterPro" id="IPR034003">
    <property type="entry name" value="ABCG_PDR_2"/>
</dbReference>
<feature type="transmembrane region" description="Helical" evidence="11">
    <location>
        <begin position="582"/>
        <end position="600"/>
    </location>
</feature>
<evidence type="ECO:0000313" key="13">
    <source>
        <dbReference type="EMBL" id="KAF2071406.1"/>
    </source>
</evidence>
<keyword evidence="14" id="KW-1185">Reference proteome</keyword>
<feature type="transmembrane region" description="Helical" evidence="11">
    <location>
        <begin position="546"/>
        <end position="570"/>
    </location>
</feature>
<dbReference type="FunFam" id="3.40.50.300:FF:002639">
    <property type="entry name" value="ABC transporter G family protein"/>
    <property type="match status" value="1"/>
</dbReference>
<dbReference type="InterPro" id="IPR003593">
    <property type="entry name" value="AAA+_ATPase"/>
</dbReference>
<dbReference type="FunFam" id="3.40.50.300:FF:000054">
    <property type="entry name" value="ABC multidrug transporter atrF"/>
    <property type="match status" value="1"/>
</dbReference>
<dbReference type="GO" id="GO:0140359">
    <property type="term" value="F:ABC-type transporter activity"/>
    <property type="evidence" value="ECO:0007669"/>
    <property type="project" value="InterPro"/>
</dbReference>
<dbReference type="GO" id="GO:0005524">
    <property type="term" value="F:ATP binding"/>
    <property type="evidence" value="ECO:0007669"/>
    <property type="project" value="UniProtKB-KW"/>
</dbReference>
<evidence type="ECO:0000256" key="10">
    <source>
        <dbReference type="SAM" id="MobiDB-lite"/>
    </source>
</evidence>
<dbReference type="SMART" id="SM00382">
    <property type="entry name" value="AAA"/>
    <property type="match status" value="2"/>
</dbReference>
<feature type="domain" description="ABC transporter" evidence="12">
    <location>
        <begin position="782"/>
        <end position="1027"/>
    </location>
</feature>
<evidence type="ECO:0000256" key="8">
    <source>
        <dbReference type="ARBA" id="ARBA00022989"/>
    </source>
</evidence>
<feature type="transmembrane region" description="Helical" evidence="11">
    <location>
        <begin position="1235"/>
        <end position="1259"/>
    </location>
</feature>
<keyword evidence="3" id="KW-0813">Transport</keyword>
<feature type="transmembrane region" description="Helical" evidence="11">
    <location>
        <begin position="1127"/>
        <end position="1144"/>
    </location>
</feature>
<evidence type="ECO:0000256" key="6">
    <source>
        <dbReference type="ARBA" id="ARBA00022741"/>
    </source>
</evidence>
<evidence type="ECO:0000256" key="4">
    <source>
        <dbReference type="ARBA" id="ARBA00022692"/>
    </source>
</evidence>
<keyword evidence="4 11" id="KW-0812">Transmembrane</keyword>
<dbReference type="InterPro" id="IPR027417">
    <property type="entry name" value="P-loop_NTPase"/>
</dbReference>
<comment type="subcellular location">
    <subcellularLocation>
        <location evidence="1">Membrane</location>
        <topology evidence="1">Multi-pass membrane protein</topology>
    </subcellularLocation>
</comment>
<dbReference type="GO" id="GO:0031288">
    <property type="term" value="P:sorocarp morphogenesis"/>
    <property type="evidence" value="ECO:0007669"/>
    <property type="project" value="UniProtKB-ARBA"/>
</dbReference>
<dbReference type="Pfam" id="PF19055">
    <property type="entry name" value="ABC2_membrane_7"/>
    <property type="match status" value="2"/>
</dbReference>
<proteinExistence type="inferred from homology"/>
<keyword evidence="7" id="KW-0067">ATP-binding</keyword>
<evidence type="ECO:0000259" key="12">
    <source>
        <dbReference type="PROSITE" id="PS50893"/>
    </source>
</evidence>
<evidence type="ECO:0000256" key="7">
    <source>
        <dbReference type="ARBA" id="ARBA00022840"/>
    </source>
</evidence>
<dbReference type="Gene3D" id="3.40.50.300">
    <property type="entry name" value="P-loop containing nucleotide triphosphate hydrolases"/>
    <property type="match status" value="2"/>
</dbReference>
<evidence type="ECO:0000256" key="1">
    <source>
        <dbReference type="ARBA" id="ARBA00004141"/>
    </source>
</evidence>
<feature type="transmembrane region" description="Helical" evidence="11">
    <location>
        <begin position="1266"/>
        <end position="1285"/>
    </location>
</feature>
<evidence type="ECO:0000256" key="5">
    <source>
        <dbReference type="ARBA" id="ARBA00022737"/>
    </source>
</evidence>
<keyword evidence="9 11" id="KW-0472">Membrane</keyword>
<evidence type="ECO:0000256" key="3">
    <source>
        <dbReference type="ARBA" id="ARBA00022448"/>
    </source>
</evidence>
<dbReference type="InterPro" id="IPR043926">
    <property type="entry name" value="ABCG_dom"/>
</dbReference>
<dbReference type="CDD" id="cd03232">
    <property type="entry name" value="ABCG_PDR_domain2"/>
    <property type="match status" value="1"/>
</dbReference>